<dbReference type="InterPro" id="IPR036020">
    <property type="entry name" value="WW_dom_sf"/>
</dbReference>
<comment type="subcellular location">
    <subcellularLocation>
        <location evidence="1">Nucleus</location>
    </subcellularLocation>
</comment>
<dbReference type="Pfam" id="PF06220">
    <property type="entry name" value="zf-U1"/>
    <property type="match status" value="1"/>
</dbReference>
<name>A0AAD5WHL5_PARTN</name>
<dbReference type="GO" id="GO:0008270">
    <property type="term" value="F:zinc ion binding"/>
    <property type="evidence" value="ECO:0007669"/>
    <property type="project" value="UniProtKB-KW"/>
</dbReference>
<dbReference type="InterPro" id="IPR001202">
    <property type="entry name" value="WW_dom"/>
</dbReference>
<dbReference type="PANTHER" id="PTHR13173">
    <property type="entry name" value="WW DOMAIN BINDING PROTEIN 4"/>
    <property type="match status" value="1"/>
</dbReference>
<feature type="region of interest" description="Disordered" evidence="7">
    <location>
        <begin position="225"/>
        <end position="387"/>
    </location>
</feature>
<dbReference type="CDD" id="cd00201">
    <property type="entry name" value="WW"/>
    <property type="match status" value="1"/>
</dbReference>
<dbReference type="InterPro" id="IPR040023">
    <property type="entry name" value="WBP4"/>
</dbReference>
<evidence type="ECO:0000256" key="5">
    <source>
        <dbReference type="ARBA" id="ARBA00023242"/>
    </source>
</evidence>
<evidence type="ECO:0000256" key="6">
    <source>
        <dbReference type="SAM" id="Coils"/>
    </source>
</evidence>
<accession>A0AAD5WHL5</accession>
<dbReference type="PROSITE" id="PS50020">
    <property type="entry name" value="WW_DOMAIN_2"/>
    <property type="match status" value="1"/>
</dbReference>
<dbReference type="AlphaFoldDB" id="A0AAD5WHL5"/>
<feature type="compositionally biased region" description="Polar residues" evidence="7">
    <location>
        <begin position="298"/>
        <end position="311"/>
    </location>
</feature>
<gene>
    <name evidence="10" type="ORF">KIN20_032256</name>
</gene>
<dbReference type="SUPFAM" id="SSF51045">
    <property type="entry name" value="WW domain"/>
    <property type="match status" value="1"/>
</dbReference>
<protein>
    <recommendedName>
        <fullName evidence="12">WW domain-binding protein 4</fullName>
    </recommendedName>
</protein>
<dbReference type="InterPro" id="IPR003604">
    <property type="entry name" value="Matrin/U1-like-C_Znf_C2H2"/>
</dbReference>
<dbReference type="PROSITE" id="PS50171">
    <property type="entry name" value="ZF_MATRIN"/>
    <property type="match status" value="1"/>
</dbReference>
<keyword evidence="11" id="KW-1185">Reference proteome</keyword>
<evidence type="ECO:0000256" key="3">
    <source>
        <dbReference type="ARBA" id="ARBA00022771"/>
    </source>
</evidence>
<evidence type="ECO:0008006" key="12">
    <source>
        <dbReference type="Google" id="ProtNLM"/>
    </source>
</evidence>
<dbReference type="Gene3D" id="2.20.70.10">
    <property type="match status" value="1"/>
</dbReference>
<dbReference type="GO" id="GO:0071011">
    <property type="term" value="C:precatalytic spliceosome"/>
    <property type="evidence" value="ECO:0007669"/>
    <property type="project" value="TreeGrafter"/>
</dbReference>
<dbReference type="InterPro" id="IPR036236">
    <property type="entry name" value="Znf_C2H2_sf"/>
</dbReference>
<dbReference type="SMART" id="SM00456">
    <property type="entry name" value="WW"/>
    <property type="match status" value="1"/>
</dbReference>
<dbReference type="GO" id="GO:0003723">
    <property type="term" value="F:RNA binding"/>
    <property type="evidence" value="ECO:0007669"/>
    <property type="project" value="TreeGrafter"/>
</dbReference>
<evidence type="ECO:0000256" key="4">
    <source>
        <dbReference type="ARBA" id="ARBA00022833"/>
    </source>
</evidence>
<organism evidence="10 11">
    <name type="scientific">Parelaphostrongylus tenuis</name>
    <name type="common">Meningeal worm</name>
    <dbReference type="NCBI Taxonomy" id="148309"/>
    <lineage>
        <taxon>Eukaryota</taxon>
        <taxon>Metazoa</taxon>
        <taxon>Ecdysozoa</taxon>
        <taxon>Nematoda</taxon>
        <taxon>Chromadorea</taxon>
        <taxon>Rhabditida</taxon>
        <taxon>Rhabditina</taxon>
        <taxon>Rhabditomorpha</taxon>
        <taxon>Strongyloidea</taxon>
        <taxon>Metastrongylidae</taxon>
        <taxon>Parelaphostrongylus</taxon>
    </lineage>
</organism>
<dbReference type="InterPro" id="IPR000690">
    <property type="entry name" value="Matrin/U1-C_Znf_C2H2"/>
</dbReference>
<evidence type="ECO:0000256" key="2">
    <source>
        <dbReference type="ARBA" id="ARBA00022723"/>
    </source>
</evidence>
<dbReference type="Pfam" id="PF00397">
    <property type="entry name" value="WW"/>
    <property type="match status" value="1"/>
</dbReference>
<evidence type="ECO:0000256" key="7">
    <source>
        <dbReference type="SAM" id="MobiDB-lite"/>
    </source>
</evidence>
<feature type="compositionally biased region" description="Basic and acidic residues" evidence="7">
    <location>
        <begin position="363"/>
        <end position="387"/>
    </location>
</feature>
<dbReference type="Gene3D" id="3.30.160.60">
    <property type="entry name" value="Classic Zinc Finger"/>
    <property type="match status" value="1"/>
</dbReference>
<feature type="compositionally biased region" description="Basic and acidic residues" evidence="7">
    <location>
        <begin position="247"/>
        <end position="266"/>
    </location>
</feature>
<sequence>MADVWKSQGRKFCEICKVWFGDNRASIEFHERGKKHKEALAAKLRELSRASREKERAQAQMSSALAAMEAAALKAMRENGEGVEHGPALPSTGLASKIFDPRQLKDIGSMAREMAKRKNEVQEVKSQKRVAPSVPCGTPKYFKRELPVPAEYLEANVTIPKQEVGSLPSSHDETVWVEADAGDGRIYYYHMYTGVSQWEQPKSFYTAEEYKKRVLESEFSTSIVGSETVKHEQPSTDTPNNSQPRSVLEEKKTDDSKVKMEPHDEETASASVVDDIPLPDAGSSATDVAVKEEPLELQSDSNEVPVSTPNETCEGPPAVETCHSQMDAQEEERPTPSHGPFGSWQRVGKSDNQPKFSPLTAKYRAEEERERKSREEKEKLAAKGEPKVEFTEKTGAVLTKKVKGPIEFKKRSAAKSVRQRIQ</sequence>
<feature type="coiled-coil region" evidence="6">
    <location>
        <begin position="37"/>
        <end position="67"/>
    </location>
</feature>
<dbReference type="EMBL" id="JAHQIW010006790">
    <property type="protein sequence ID" value="KAJ1370522.1"/>
    <property type="molecule type" value="Genomic_DNA"/>
</dbReference>
<keyword evidence="4" id="KW-0862">Zinc</keyword>
<reference evidence="10" key="1">
    <citation type="submission" date="2021-06" db="EMBL/GenBank/DDBJ databases">
        <title>Parelaphostrongylus tenuis whole genome reference sequence.</title>
        <authorList>
            <person name="Garwood T.J."/>
            <person name="Larsen P.A."/>
            <person name="Fountain-Jones N.M."/>
            <person name="Garbe J.R."/>
            <person name="Macchietto M.G."/>
            <person name="Kania S.A."/>
            <person name="Gerhold R.W."/>
            <person name="Richards J.E."/>
            <person name="Wolf T.M."/>
        </authorList>
    </citation>
    <scope>NUCLEOTIDE SEQUENCE</scope>
    <source>
        <strain evidence="10">MNPRO001-30</strain>
        <tissue evidence="10">Meninges</tissue>
    </source>
</reference>
<feature type="domain" description="Matrin-type" evidence="9">
    <location>
        <begin position="11"/>
        <end position="42"/>
    </location>
</feature>
<evidence type="ECO:0000256" key="1">
    <source>
        <dbReference type="ARBA" id="ARBA00004123"/>
    </source>
</evidence>
<dbReference type="SMART" id="SM00451">
    <property type="entry name" value="ZnF_U1"/>
    <property type="match status" value="1"/>
</dbReference>
<keyword evidence="6" id="KW-0175">Coiled coil</keyword>
<dbReference type="PROSITE" id="PS01159">
    <property type="entry name" value="WW_DOMAIN_1"/>
    <property type="match status" value="1"/>
</dbReference>
<dbReference type="GO" id="GO:0000398">
    <property type="term" value="P:mRNA splicing, via spliceosome"/>
    <property type="evidence" value="ECO:0007669"/>
    <property type="project" value="InterPro"/>
</dbReference>
<evidence type="ECO:0000313" key="10">
    <source>
        <dbReference type="EMBL" id="KAJ1370522.1"/>
    </source>
</evidence>
<feature type="compositionally biased region" description="Polar residues" evidence="7">
    <location>
        <begin position="235"/>
        <end position="245"/>
    </location>
</feature>
<feature type="domain" description="WW" evidence="8">
    <location>
        <begin position="176"/>
        <end position="203"/>
    </location>
</feature>
<comment type="caution">
    <text evidence="10">The sequence shown here is derived from an EMBL/GenBank/DDBJ whole genome shotgun (WGS) entry which is preliminary data.</text>
</comment>
<evidence type="ECO:0000313" key="11">
    <source>
        <dbReference type="Proteomes" id="UP001196413"/>
    </source>
</evidence>
<dbReference type="Proteomes" id="UP001196413">
    <property type="component" value="Unassembled WGS sequence"/>
</dbReference>
<dbReference type="InterPro" id="IPR013085">
    <property type="entry name" value="U1-CZ_Znf_C2H2"/>
</dbReference>
<keyword evidence="3" id="KW-0863">Zinc-finger</keyword>
<keyword evidence="2" id="KW-0479">Metal-binding</keyword>
<dbReference type="SUPFAM" id="SSF57667">
    <property type="entry name" value="beta-beta-alpha zinc fingers"/>
    <property type="match status" value="1"/>
</dbReference>
<keyword evidence="5" id="KW-0539">Nucleus</keyword>
<dbReference type="PANTHER" id="PTHR13173:SF10">
    <property type="entry name" value="WW DOMAIN-BINDING PROTEIN 4"/>
    <property type="match status" value="1"/>
</dbReference>
<evidence type="ECO:0000259" key="9">
    <source>
        <dbReference type="PROSITE" id="PS50171"/>
    </source>
</evidence>
<evidence type="ECO:0000259" key="8">
    <source>
        <dbReference type="PROSITE" id="PS50020"/>
    </source>
</evidence>
<proteinExistence type="predicted"/>